<dbReference type="HOGENOM" id="CLU_1768535_0_0_1"/>
<organism evidence="3 4">
    <name type="scientific">Metarhizium guizhouense (strain ARSEF 977)</name>
    <dbReference type="NCBI Taxonomy" id="1276136"/>
    <lineage>
        <taxon>Eukaryota</taxon>
        <taxon>Fungi</taxon>
        <taxon>Dikarya</taxon>
        <taxon>Ascomycota</taxon>
        <taxon>Pezizomycotina</taxon>
        <taxon>Sordariomycetes</taxon>
        <taxon>Hypocreomycetidae</taxon>
        <taxon>Hypocreales</taxon>
        <taxon>Clavicipitaceae</taxon>
        <taxon>Metarhizium</taxon>
    </lineage>
</organism>
<feature type="chain" id="PRO_5002103620" evidence="2">
    <location>
        <begin position="17"/>
        <end position="147"/>
    </location>
</feature>
<reference evidence="3 4" key="1">
    <citation type="journal article" date="2014" name="Proc. Natl. Acad. Sci. U.S.A.">
        <title>Trajectory and genomic determinants of fungal-pathogen speciation and host adaptation.</title>
        <authorList>
            <person name="Hu X."/>
            <person name="Xiao G."/>
            <person name="Zheng P."/>
            <person name="Shang Y."/>
            <person name="Su Y."/>
            <person name="Zhang X."/>
            <person name="Liu X."/>
            <person name="Zhan S."/>
            <person name="St Leger R.J."/>
            <person name="Wang C."/>
        </authorList>
    </citation>
    <scope>NUCLEOTIDE SEQUENCE [LARGE SCALE GENOMIC DNA]</scope>
    <source>
        <strain evidence="3 4">ARSEF 977</strain>
    </source>
</reference>
<keyword evidence="4" id="KW-1185">Reference proteome</keyword>
<evidence type="ECO:0000256" key="1">
    <source>
        <dbReference type="SAM" id="MobiDB-lite"/>
    </source>
</evidence>
<gene>
    <name evidence="3" type="ORF">MGU_10805</name>
</gene>
<dbReference type="Proteomes" id="UP000031192">
    <property type="component" value="Unassembled WGS sequence"/>
</dbReference>
<feature type="signal peptide" evidence="2">
    <location>
        <begin position="1"/>
        <end position="16"/>
    </location>
</feature>
<dbReference type="EMBL" id="AZNH01000115">
    <property type="protein sequence ID" value="KID81856.1"/>
    <property type="molecule type" value="Genomic_DNA"/>
</dbReference>
<proteinExistence type="predicted"/>
<evidence type="ECO:0000313" key="3">
    <source>
        <dbReference type="EMBL" id="KID81856.1"/>
    </source>
</evidence>
<protein>
    <submittedName>
        <fullName evidence="3">Uncharacterized protein</fullName>
    </submittedName>
</protein>
<feature type="region of interest" description="Disordered" evidence="1">
    <location>
        <begin position="100"/>
        <end position="123"/>
    </location>
</feature>
<evidence type="ECO:0000256" key="2">
    <source>
        <dbReference type="SAM" id="SignalP"/>
    </source>
</evidence>
<accession>A0A0B4GWG2</accession>
<name>A0A0B4GWG2_METGA</name>
<evidence type="ECO:0000313" key="4">
    <source>
        <dbReference type="Proteomes" id="UP000031192"/>
    </source>
</evidence>
<dbReference type="AlphaFoldDB" id="A0A0B4GWG2"/>
<keyword evidence="2" id="KW-0732">Signal</keyword>
<comment type="caution">
    <text evidence="3">The sequence shown here is derived from an EMBL/GenBank/DDBJ whole genome shotgun (WGS) entry which is preliminary data.</text>
</comment>
<sequence>MKSIILVSILAACVAAWEYPSCAHDNCYRALIKEARQDEAKSFCFGWLARTTTATPSIPAEFNNCDAKSASSACSCITYAAKPVPPPPLPSLGCLLLPAPSTKSSHQSSHHGEYQDQTASPYRHRQHRETSHYIFYCSSSSYHGHFD</sequence>